<keyword evidence="1" id="KW-0812">Transmembrane</keyword>
<keyword evidence="3" id="KW-1185">Reference proteome</keyword>
<accession>A0A1X7I5U5</accession>
<dbReference type="STRING" id="1028.SAMN05661096_00236"/>
<keyword evidence="1" id="KW-1133">Transmembrane helix</keyword>
<evidence type="ECO:0000313" key="3">
    <source>
        <dbReference type="Proteomes" id="UP000193804"/>
    </source>
</evidence>
<dbReference type="RefSeq" id="WP_262494114.1">
    <property type="nucleotide sequence ID" value="NZ_FXAW01000001.1"/>
</dbReference>
<dbReference type="Proteomes" id="UP000193804">
    <property type="component" value="Unassembled WGS sequence"/>
</dbReference>
<name>A0A1X7I5U5_9BACT</name>
<sequence length="44" mass="5229">MEDDKDLEHNNPPVLGKWKNFYWLLIIVLVSLIGIFYAITQYFA</sequence>
<keyword evidence="1" id="KW-0472">Membrane</keyword>
<dbReference type="EMBL" id="FXAW01000001">
    <property type="protein sequence ID" value="SMG09625.1"/>
    <property type="molecule type" value="Genomic_DNA"/>
</dbReference>
<dbReference type="AlphaFoldDB" id="A0A1X7I5U5"/>
<protein>
    <submittedName>
        <fullName evidence="2">Uncharacterized protein</fullName>
    </submittedName>
</protein>
<reference evidence="3" key="1">
    <citation type="submission" date="2017-04" db="EMBL/GenBank/DDBJ databases">
        <authorList>
            <person name="Varghese N."/>
            <person name="Submissions S."/>
        </authorList>
    </citation>
    <scope>NUCLEOTIDE SEQUENCE [LARGE SCALE GENOMIC DNA]</scope>
    <source>
        <strain evidence="3">DSM 4125</strain>
    </source>
</reference>
<organism evidence="2 3">
    <name type="scientific">Marivirga sericea</name>
    <dbReference type="NCBI Taxonomy" id="1028"/>
    <lineage>
        <taxon>Bacteria</taxon>
        <taxon>Pseudomonadati</taxon>
        <taxon>Bacteroidota</taxon>
        <taxon>Cytophagia</taxon>
        <taxon>Cytophagales</taxon>
        <taxon>Marivirgaceae</taxon>
        <taxon>Marivirga</taxon>
    </lineage>
</organism>
<gene>
    <name evidence="2" type="ORF">SAMN05661096_00236</name>
</gene>
<feature type="transmembrane region" description="Helical" evidence="1">
    <location>
        <begin position="20"/>
        <end position="39"/>
    </location>
</feature>
<evidence type="ECO:0000256" key="1">
    <source>
        <dbReference type="SAM" id="Phobius"/>
    </source>
</evidence>
<evidence type="ECO:0000313" key="2">
    <source>
        <dbReference type="EMBL" id="SMG09625.1"/>
    </source>
</evidence>
<proteinExistence type="predicted"/>